<keyword evidence="3" id="KW-1185">Reference proteome</keyword>
<sequence length="58" mass="6296">MTVNDLTVMSGLTQPTVSHHLKLLSDVGLVKKVRAGRAITHQICPEPFAQLRTGLQMG</sequence>
<protein>
    <submittedName>
        <fullName evidence="2">Bacterial regulatory protein, arsR family</fullName>
    </submittedName>
</protein>
<gene>
    <name evidence="2" type="ORF">CMASS_09165</name>
</gene>
<evidence type="ECO:0000313" key="3">
    <source>
        <dbReference type="Proteomes" id="UP001220064"/>
    </source>
</evidence>
<dbReference type="Gene3D" id="1.10.10.10">
    <property type="entry name" value="Winged helix-like DNA-binding domain superfamily/Winged helix DNA-binding domain"/>
    <property type="match status" value="1"/>
</dbReference>
<dbReference type="InterPro" id="IPR001845">
    <property type="entry name" value="HTH_ArsR_DNA-bd_dom"/>
</dbReference>
<organism evidence="2 3">
    <name type="scientific">Corynebacterium massiliense DSM 45435</name>
    <dbReference type="NCBI Taxonomy" id="1121364"/>
    <lineage>
        <taxon>Bacteria</taxon>
        <taxon>Bacillati</taxon>
        <taxon>Actinomycetota</taxon>
        <taxon>Actinomycetes</taxon>
        <taxon>Mycobacteriales</taxon>
        <taxon>Corynebacteriaceae</taxon>
        <taxon>Corynebacterium</taxon>
    </lineage>
</organism>
<dbReference type="EMBL" id="CP063189">
    <property type="protein sequence ID" value="WCZ33245.1"/>
    <property type="molecule type" value="Genomic_DNA"/>
</dbReference>
<dbReference type="Pfam" id="PF01022">
    <property type="entry name" value="HTH_5"/>
    <property type="match status" value="1"/>
</dbReference>
<dbReference type="InterPro" id="IPR036388">
    <property type="entry name" value="WH-like_DNA-bd_sf"/>
</dbReference>
<proteinExistence type="predicted"/>
<accession>A0ABY7U974</accession>
<dbReference type="InterPro" id="IPR036390">
    <property type="entry name" value="WH_DNA-bd_sf"/>
</dbReference>
<name>A0ABY7U974_9CORY</name>
<dbReference type="PROSITE" id="PS50987">
    <property type="entry name" value="HTH_ARSR_2"/>
    <property type="match status" value="1"/>
</dbReference>
<dbReference type="Proteomes" id="UP001220064">
    <property type="component" value="Chromosome"/>
</dbReference>
<dbReference type="CDD" id="cd00090">
    <property type="entry name" value="HTH_ARSR"/>
    <property type="match status" value="1"/>
</dbReference>
<dbReference type="SUPFAM" id="SSF46785">
    <property type="entry name" value="Winged helix' DNA-binding domain"/>
    <property type="match status" value="1"/>
</dbReference>
<feature type="domain" description="HTH arsR-type" evidence="1">
    <location>
        <begin position="1"/>
        <end position="58"/>
    </location>
</feature>
<dbReference type="PRINTS" id="PR00778">
    <property type="entry name" value="HTHARSR"/>
</dbReference>
<evidence type="ECO:0000259" key="1">
    <source>
        <dbReference type="PROSITE" id="PS50987"/>
    </source>
</evidence>
<evidence type="ECO:0000313" key="2">
    <source>
        <dbReference type="EMBL" id="WCZ33245.1"/>
    </source>
</evidence>
<reference evidence="2 3" key="1">
    <citation type="submission" date="2020-10" db="EMBL/GenBank/DDBJ databases">
        <title>Complete genome sequence of Corynebacterium massiliense DSM 45435, type strain of Corynebacterium massiliense.</title>
        <authorList>
            <person name="Busche T."/>
            <person name="Kalinowski J."/>
            <person name="Ruckert C."/>
        </authorList>
    </citation>
    <scope>NUCLEOTIDE SEQUENCE [LARGE SCALE GENOMIC DNA]</scope>
    <source>
        <strain evidence="2 3">DSM 45435</strain>
    </source>
</reference>
<dbReference type="InterPro" id="IPR011991">
    <property type="entry name" value="ArsR-like_HTH"/>
</dbReference>